<dbReference type="InterPro" id="IPR036163">
    <property type="entry name" value="HMA_dom_sf"/>
</dbReference>
<dbReference type="InterPro" id="IPR006121">
    <property type="entry name" value="HMA_dom"/>
</dbReference>
<feature type="domain" description="HMA" evidence="2">
    <location>
        <begin position="37"/>
        <end position="102"/>
    </location>
</feature>
<dbReference type="RefSeq" id="WP_234985055.1">
    <property type="nucleotide sequence ID" value="NZ_FUYA01000001.1"/>
</dbReference>
<dbReference type="Proteomes" id="UP000189733">
    <property type="component" value="Unassembled WGS sequence"/>
</dbReference>
<dbReference type="EMBL" id="FUYA01000001">
    <property type="protein sequence ID" value="SKA65629.1"/>
    <property type="molecule type" value="Genomic_DNA"/>
</dbReference>
<gene>
    <name evidence="3" type="ORF">SAMN02745702_00583</name>
</gene>
<keyword evidence="4" id="KW-1185">Reference proteome</keyword>
<dbReference type="AlphaFoldDB" id="A0A1T4VL23"/>
<reference evidence="3 4" key="1">
    <citation type="submission" date="2017-02" db="EMBL/GenBank/DDBJ databases">
        <authorList>
            <person name="Peterson S.W."/>
        </authorList>
    </citation>
    <scope>NUCLEOTIDE SEQUENCE [LARGE SCALE GENOMIC DNA]</scope>
    <source>
        <strain evidence="3 4">DSM 18034</strain>
    </source>
</reference>
<dbReference type="Pfam" id="PF00403">
    <property type="entry name" value="HMA"/>
    <property type="match status" value="1"/>
</dbReference>
<protein>
    <submittedName>
        <fullName evidence="3">Copper chaperone CopZ</fullName>
    </submittedName>
</protein>
<sequence>MSGLTREAGNKLKQVMKLGKQRRDNRVAALEKEMGKSLYKLVVKGMSCQHCVAAVTEALAKVSGLSSVSVDLEKGVASFYSDSEPDYAVLKDAVESIGFDAGDLVQ</sequence>
<organism evidence="3 4">
    <name type="scientific">Desulfobaculum bizertense DSM 18034</name>
    <dbReference type="NCBI Taxonomy" id="1121442"/>
    <lineage>
        <taxon>Bacteria</taxon>
        <taxon>Pseudomonadati</taxon>
        <taxon>Thermodesulfobacteriota</taxon>
        <taxon>Desulfovibrionia</taxon>
        <taxon>Desulfovibrionales</taxon>
        <taxon>Desulfovibrionaceae</taxon>
        <taxon>Desulfobaculum</taxon>
    </lineage>
</organism>
<dbReference type="PROSITE" id="PS01047">
    <property type="entry name" value="HMA_1"/>
    <property type="match status" value="1"/>
</dbReference>
<evidence type="ECO:0000259" key="2">
    <source>
        <dbReference type="PROSITE" id="PS50846"/>
    </source>
</evidence>
<dbReference type="GO" id="GO:0046872">
    <property type="term" value="F:metal ion binding"/>
    <property type="evidence" value="ECO:0007669"/>
    <property type="project" value="UniProtKB-KW"/>
</dbReference>
<keyword evidence="1" id="KW-0479">Metal-binding</keyword>
<accession>A0A1T4VL23</accession>
<evidence type="ECO:0000313" key="3">
    <source>
        <dbReference type="EMBL" id="SKA65629.1"/>
    </source>
</evidence>
<dbReference type="STRING" id="1121442.SAMN02745702_00583"/>
<dbReference type="InterPro" id="IPR017969">
    <property type="entry name" value="Heavy-metal-associated_CS"/>
</dbReference>
<dbReference type="PROSITE" id="PS50846">
    <property type="entry name" value="HMA_2"/>
    <property type="match status" value="1"/>
</dbReference>
<dbReference type="Gene3D" id="3.30.70.100">
    <property type="match status" value="1"/>
</dbReference>
<name>A0A1T4VL23_9BACT</name>
<evidence type="ECO:0000313" key="4">
    <source>
        <dbReference type="Proteomes" id="UP000189733"/>
    </source>
</evidence>
<dbReference type="SUPFAM" id="SSF55008">
    <property type="entry name" value="HMA, heavy metal-associated domain"/>
    <property type="match status" value="1"/>
</dbReference>
<evidence type="ECO:0000256" key="1">
    <source>
        <dbReference type="ARBA" id="ARBA00022723"/>
    </source>
</evidence>
<proteinExistence type="predicted"/>
<dbReference type="CDD" id="cd00371">
    <property type="entry name" value="HMA"/>
    <property type="match status" value="1"/>
</dbReference>